<reference evidence="8" key="1">
    <citation type="journal article" date="2019" name="Int. J. Syst. Evol. Microbiol.">
        <title>The Global Catalogue of Microorganisms (GCM) 10K type strain sequencing project: providing services to taxonomists for standard genome sequencing and annotation.</title>
        <authorList>
            <consortium name="The Broad Institute Genomics Platform"/>
            <consortium name="The Broad Institute Genome Sequencing Center for Infectious Disease"/>
            <person name="Wu L."/>
            <person name="Ma J."/>
        </authorList>
    </citation>
    <scope>NUCLEOTIDE SEQUENCE [LARGE SCALE GENOMIC DNA]</scope>
    <source>
        <strain evidence="8">JCM 4816</strain>
    </source>
</reference>
<feature type="domain" description="HTH lysR-type" evidence="6">
    <location>
        <begin position="3"/>
        <end position="60"/>
    </location>
</feature>
<dbReference type="PRINTS" id="PR00039">
    <property type="entry name" value="HTHLYSR"/>
</dbReference>
<dbReference type="SUPFAM" id="SSF46785">
    <property type="entry name" value="Winged helix' DNA-binding domain"/>
    <property type="match status" value="1"/>
</dbReference>
<organism evidence="7 8">
    <name type="scientific">Streptacidiphilus monticola</name>
    <dbReference type="NCBI Taxonomy" id="2161674"/>
    <lineage>
        <taxon>Bacteria</taxon>
        <taxon>Bacillati</taxon>
        <taxon>Actinomycetota</taxon>
        <taxon>Actinomycetes</taxon>
        <taxon>Kitasatosporales</taxon>
        <taxon>Streptomycetaceae</taxon>
        <taxon>Streptacidiphilus</taxon>
    </lineage>
</organism>
<evidence type="ECO:0000256" key="4">
    <source>
        <dbReference type="ARBA" id="ARBA00023163"/>
    </source>
</evidence>
<evidence type="ECO:0000256" key="1">
    <source>
        <dbReference type="ARBA" id="ARBA00009437"/>
    </source>
</evidence>
<dbReference type="InterPro" id="IPR000847">
    <property type="entry name" value="LysR_HTH_N"/>
</dbReference>
<evidence type="ECO:0000256" key="3">
    <source>
        <dbReference type="ARBA" id="ARBA00023125"/>
    </source>
</evidence>
<evidence type="ECO:0000259" key="6">
    <source>
        <dbReference type="PROSITE" id="PS50931"/>
    </source>
</evidence>
<comment type="caution">
    <text evidence="7">The sequence shown here is derived from an EMBL/GenBank/DDBJ whole genome shotgun (WGS) entry which is preliminary data.</text>
</comment>
<dbReference type="Pfam" id="PF00126">
    <property type="entry name" value="HTH_1"/>
    <property type="match status" value="1"/>
</dbReference>
<dbReference type="RefSeq" id="WP_380588435.1">
    <property type="nucleotide sequence ID" value="NZ_JBHSQJ010000131.1"/>
</dbReference>
<proteinExistence type="inferred from homology"/>
<dbReference type="InterPro" id="IPR036388">
    <property type="entry name" value="WH-like_DNA-bd_sf"/>
</dbReference>
<evidence type="ECO:0000313" key="8">
    <source>
        <dbReference type="Proteomes" id="UP001596174"/>
    </source>
</evidence>
<keyword evidence="8" id="KW-1185">Reference proteome</keyword>
<dbReference type="PROSITE" id="PS50931">
    <property type="entry name" value="HTH_LYSR"/>
    <property type="match status" value="1"/>
</dbReference>
<protein>
    <submittedName>
        <fullName evidence="7">LysR family transcriptional regulator</fullName>
    </submittedName>
</protein>
<dbReference type="Gene3D" id="3.40.190.10">
    <property type="entry name" value="Periplasmic binding protein-like II"/>
    <property type="match status" value="2"/>
</dbReference>
<dbReference type="InterPro" id="IPR036390">
    <property type="entry name" value="WH_DNA-bd_sf"/>
</dbReference>
<evidence type="ECO:0000313" key="7">
    <source>
        <dbReference type="EMBL" id="MFC5910736.1"/>
    </source>
</evidence>
<evidence type="ECO:0000256" key="5">
    <source>
        <dbReference type="SAM" id="MobiDB-lite"/>
    </source>
</evidence>
<dbReference type="PANTHER" id="PTHR30346:SF29">
    <property type="entry name" value="LYSR SUBSTRATE-BINDING"/>
    <property type="match status" value="1"/>
</dbReference>
<dbReference type="SUPFAM" id="SSF53850">
    <property type="entry name" value="Periplasmic binding protein-like II"/>
    <property type="match status" value="1"/>
</dbReference>
<dbReference type="InterPro" id="IPR005119">
    <property type="entry name" value="LysR_subst-bd"/>
</dbReference>
<dbReference type="Pfam" id="PF03466">
    <property type="entry name" value="LysR_substrate"/>
    <property type="match status" value="1"/>
</dbReference>
<dbReference type="Proteomes" id="UP001596174">
    <property type="component" value="Unassembled WGS sequence"/>
</dbReference>
<dbReference type="EMBL" id="JBHSQJ010000131">
    <property type="protein sequence ID" value="MFC5910736.1"/>
    <property type="molecule type" value="Genomic_DNA"/>
</dbReference>
<feature type="region of interest" description="Disordered" evidence="5">
    <location>
        <begin position="295"/>
        <end position="318"/>
    </location>
</feature>
<dbReference type="CDD" id="cd05466">
    <property type="entry name" value="PBP2_LTTR_substrate"/>
    <property type="match status" value="1"/>
</dbReference>
<keyword evidence="4" id="KW-0804">Transcription</keyword>
<dbReference type="Gene3D" id="1.10.10.10">
    <property type="entry name" value="Winged helix-like DNA-binding domain superfamily/Winged helix DNA-binding domain"/>
    <property type="match status" value="1"/>
</dbReference>
<comment type="similarity">
    <text evidence="1">Belongs to the LysR transcriptional regulatory family.</text>
</comment>
<keyword evidence="2" id="KW-0805">Transcription regulation</keyword>
<keyword evidence="3" id="KW-0238">DNA-binding</keyword>
<dbReference type="PANTHER" id="PTHR30346">
    <property type="entry name" value="TRANSCRIPTIONAL DUAL REGULATOR HCAR-RELATED"/>
    <property type="match status" value="1"/>
</dbReference>
<name>A0ABW1GA90_9ACTN</name>
<evidence type="ECO:0000256" key="2">
    <source>
        <dbReference type="ARBA" id="ARBA00023015"/>
    </source>
</evidence>
<gene>
    <name evidence="7" type="ORF">ACFP3V_26465</name>
</gene>
<accession>A0ABW1GA90</accession>
<sequence>MRVTLAQLRALVAVVEEQGFVAAATKLGVTQAAVSHAIAALEKAVGAPVVLRGIRPVSPTALGRRLLQHARSAVSEAEALEEAAAAHVARVHGHVVVGAPPTVYHGLLPAFTSLWQAACPRVEVSTLEGEDGEVAGWLAAGTVDLAVLVDPDPVPDGAVLLLHDDFRVALATDHPLAGEAAVRFEDLDDDSMLLSDGGVERYLREIHDAVGRGYQAPRRVRGFATVLGMVQARRGIAVVPGLAQLMLPQGTVLAGLLPTARRRLYLSGPPTGPWLDAVDAMVETLRPLLPLDPARPLAGLDAPPDPRRGAGKGLPLPT</sequence>